<comment type="caution">
    <text evidence="1">The sequence shown here is derived from an EMBL/GenBank/DDBJ whole genome shotgun (WGS) entry which is preliminary data.</text>
</comment>
<keyword evidence="2" id="KW-1185">Reference proteome</keyword>
<evidence type="ECO:0000313" key="2">
    <source>
        <dbReference type="Proteomes" id="UP000823388"/>
    </source>
</evidence>
<evidence type="ECO:0008006" key="3">
    <source>
        <dbReference type="Google" id="ProtNLM"/>
    </source>
</evidence>
<sequence>MYQFWRGLHKVKHKFSWGAQFVVQNGRNTLFWEDTWISDVPLRLLFPRVFNLCRDKSATVNQCFEDGEVSLNFRRTFTQSDFEEWEKLLDLLQNVSLNEAEDKVKWALEKSNTYSTKSILQQLWKSRLPMKLKVFMWLTMQGRLQTGMALKEKKNGKVITDAAYVGLMKMLTIFFSNV</sequence>
<dbReference type="Proteomes" id="UP000823388">
    <property type="component" value="Chromosome 2K"/>
</dbReference>
<organism evidence="1 2">
    <name type="scientific">Panicum virgatum</name>
    <name type="common">Blackwell switchgrass</name>
    <dbReference type="NCBI Taxonomy" id="38727"/>
    <lineage>
        <taxon>Eukaryota</taxon>
        <taxon>Viridiplantae</taxon>
        <taxon>Streptophyta</taxon>
        <taxon>Embryophyta</taxon>
        <taxon>Tracheophyta</taxon>
        <taxon>Spermatophyta</taxon>
        <taxon>Magnoliopsida</taxon>
        <taxon>Liliopsida</taxon>
        <taxon>Poales</taxon>
        <taxon>Poaceae</taxon>
        <taxon>PACMAD clade</taxon>
        <taxon>Panicoideae</taxon>
        <taxon>Panicodae</taxon>
        <taxon>Paniceae</taxon>
        <taxon>Panicinae</taxon>
        <taxon>Panicum</taxon>
        <taxon>Panicum sect. Hiantes</taxon>
    </lineage>
</organism>
<gene>
    <name evidence="1" type="ORF">PVAP13_2KG512605</name>
</gene>
<proteinExistence type="predicted"/>
<reference evidence="1 2" key="1">
    <citation type="submission" date="2020-05" db="EMBL/GenBank/DDBJ databases">
        <title>WGS assembly of Panicum virgatum.</title>
        <authorList>
            <person name="Lovell J.T."/>
            <person name="Jenkins J."/>
            <person name="Shu S."/>
            <person name="Juenger T.E."/>
            <person name="Schmutz J."/>
        </authorList>
    </citation>
    <scope>NUCLEOTIDE SEQUENCE [LARGE SCALE GENOMIC DNA]</scope>
    <source>
        <strain evidence="2">cv. AP13</strain>
    </source>
</reference>
<evidence type="ECO:0000313" key="1">
    <source>
        <dbReference type="EMBL" id="KAG2646509.1"/>
    </source>
</evidence>
<dbReference type="PANTHER" id="PTHR36617:SF5">
    <property type="entry name" value="OS05G0421675 PROTEIN"/>
    <property type="match status" value="1"/>
</dbReference>
<protein>
    <recommendedName>
        <fullName evidence="3">Reverse transcriptase zinc-binding domain-containing protein</fullName>
    </recommendedName>
</protein>
<accession>A0A8T0WTE9</accession>
<dbReference type="EMBL" id="CM029039">
    <property type="protein sequence ID" value="KAG2646509.1"/>
    <property type="molecule type" value="Genomic_DNA"/>
</dbReference>
<name>A0A8T0WTE9_PANVG</name>
<dbReference type="AlphaFoldDB" id="A0A8T0WTE9"/>
<dbReference type="PANTHER" id="PTHR36617">
    <property type="entry name" value="PROTEIN, PUTATIVE-RELATED"/>
    <property type="match status" value="1"/>
</dbReference>